<name>A0A5C4JCF9_9ACTN</name>
<dbReference type="InterPro" id="IPR025110">
    <property type="entry name" value="AMP-bd_C"/>
</dbReference>
<evidence type="ECO:0000256" key="1">
    <source>
        <dbReference type="ARBA" id="ARBA00006432"/>
    </source>
</evidence>
<dbReference type="OrthoDB" id="4363623at2"/>
<protein>
    <submittedName>
        <fullName evidence="5">ATP-dependent acyl-CoA ligase</fullName>
    </submittedName>
</protein>
<feature type="domain" description="AMP-binding enzyme C-terminal" evidence="4">
    <location>
        <begin position="402"/>
        <end position="479"/>
    </location>
</feature>
<dbReference type="SUPFAM" id="SSF56801">
    <property type="entry name" value="Acetyl-CoA synthetase-like"/>
    <property type="match status" value="1"/>
</dbReference>
<evidence type="ECO:0000259" key="4">
    <source>
        <dbReference type="Pfam" id="PF13193"/>
    </source>
</evidence>
<dbReference type="Gene3D" id="3.30.300.30">
    <property type="match status" value="1"/>
</dbReference>
<comment type="caution">
    <text evidence="5">The sequence shown here is derived from an EMBL/GenBank/DDBJ whole genome shotgun (WGS) entry which is preliminary data.</text>
</comment>
<evidence type="ECO:0000256" key="2">
    <source>
        <dbReference type="ARBA" id="ARBA00022598"/>
    </source>
</evidence>
<dbReference type="GO" id="GO:0031956">
    <property type="term" value="F:medium-chain fatty acid-CoA ligase activity"/>
    <property type="evidence" value="ECO:0007669"/>
    <property type="project" value="TreeGrafter"/>
</dbReference>
<dbReference type="Gene3D" id="3.40.50.12780">
    <property type="entry name" value="N-terminal domain of ligase-like"/>
    <property type="match status" value="1"/>
</dbReference>
<evidence type="ECO:0000259" key="3">
    <source>
        <dbReference type="Pfam" id="PF00501"/>
    </source>
</evidence>
<dbReference type="Pfam" id="PF00501">
    <property type="entry name" value="AMP-binding"/>
    <property type="match status" value="1"/>
</dbReference>
<dbReference type="Proteomes" id="UP000309174">
    <property type="component" value="Unassembled WGS sequence"/>
</dbReference>
<evidence type="ECO:0000313" key="5">
    <source>
        <dbReference type="EMBL" id="TMR00543.1"/>
    </source>
</evidence>
<gene>
    <name evidence="5" type="ORF">ETD83_16535</name>
</gene>
<dbReference type="PANTHER" id="PTHR43201">
    <property type="entry name" value="ACYL-COA SYNTHETASE"/>
    <property type="match status" value="1"/>
</dbReference>
<dbReference type="GO" id="GO:0006631">
    <property type="term" value="P:fatty acid metabolic process"/>
    <property type="evidence" value="ECO:0007669"/>
    <property type="project" value="TreeGrafter"/>
</dbReference>
<feature type="domain" description="AMP-dependent synthetase/ligase" evidence="3">
    <location>
        <begin position="2"/>
        <end position="352"/>
    </location>
</feature>
<dbReference type="InterPro" id="IPR042099">
    <property type="entry name" value="ANL_N_sf"/>
</dbReference>
<accession>A0A5C4JCF9</accession>
<proteinExistence type="inferred from homology"/>
<organism evidence="5 6">
    <name type="scientific">Actinomadura soli</name>
    <dbReference type="NCBI Taxonomy" id="2508997"/>
    <lineage>
        <taxon>Bacteria</taxon>
        <taxon>Bacillati</taxon>
        <taxon>Actinomycetota</taxon>
        <taxon>Actinomycetes</taxon>
        <taxon>Streptosporangiales</taxon>
        <taxon>Thermomonosporaceae</taxon>
        <taxon>Actinomadura</taxon>
    </lineage>
</organism>
<dbReference type="InterPro" id="IPR000873">
    <property type="entry name" value="AMP-dep_synth/lig_dom"/>
</dbReference>
<dbReference type="EMBL" id="VCKW01000074">
    <property type="protein sequence ID" value="TMR00543.1"/>
    <property type="molecule type" value="Genomic_DNA"/>
</dbReference>
<comment type="similarity">
    <text evidence="1">Belongs to the ATP-dependent AMP-binding enzyme family.</text>
</comment>
<evidence type="ECO:0000313" key="6">
    <source>
        <dbReference type="Proteomes" id="UP000309174"/>
    </source>
</evidence>
<dbReference type="AlphaFoldDB" id="A0A5C4JCF9"/>
<dbReference type="InterPro" id="IPR045851">
    <property type="entry name" value="AMP-bd_C_sf"/>
</dbReference>
<dbReference type="Pfam" id="PF13193">
    <property type="entry name" value="AMP-binding_C"/>
    <property type="match status" value="1"/>
</dbReference>
<keyword evidence="6" id="KW-1185">Reference proteome</keyword>
<dbReference type="InterPro" id="IPR020845">
    <property type="entry name" value="AMP-binding_CS"/>
</dbReference>
<sequence>MREAAARFGDREFLRCPDASLSFRQVDEDTDRLCAAMTAHGVGPGDRVAIMMDNVSGWPLGWFSVLKAGAVAVPANARYRESDLEFVLRDSGAVMALAGPEHAKLVRTVGARVETVRVVRTLRELAAEAPQSPGAGAEAAGPDHSEIANFQYTSGTTGFPKACMLTHDYWIRTAWLVAMEAELRTDDVVIMAQAFSYMDPQWTALLCLMGGLPLVVLPRFSASGFWRSARDHGATITYLLGTMPMLLFRQPRAPEDRRNRMRLVLCSGIPPDMHRSFEDRWGAPWREVYGSTESGLDLIVAPDAVDSVGSGAIGVPPDGKEVRVVDENGAAVPNGEVGEIVVRGKPMMTGYWNHPEATAHAFGGGWFHTGDLGYRDPLGRFHHAGRIKDIIRRGGENISAAEVESVLARHPAVLAVALVPVPDELFGEVPKAFVQIRPGTPPSTDTAESIVEHARRHLARFKVPAYLEFVDGFAMTPSARVQKRELLVPERDQRSGSYEIATSSWI</sequence>
<dbReference type="PANTHER" id="PTHR43201:SF5">
    <property type="entry name" value="MEDIUM-CHAIN ACYL-COA LIGASE ACSF2, MITOCHONDRIAL"/>
    <property type="match status" value="1"/>
</dbReference>
<dbReference type="PROSITE" id="PS00455">
    <property type="entry name" value="AMP_BINDING"/>
    <property type="match status" value="1"/>
</dbReference>
<keyword evidence="2 5" id="KW-0436">Ligase</keyword>
<reference evidence="5 6" key="1">
    <citation type="submission" date="2019-05" db="EMBL/GenBank/DDBJ databases">
        <title>Draft genome sequence of Actinomadura sp. 14C53.</title>
        <authorList>
            <person name="Saricaoglu S."/>
            <person name="Isik K."/>
        </authorList>
    </citation>
    <scope>NUCLEOTIDE SEQUENCE [LARGE SCALE GENOMIC DNA]</scope>
    <source>
        <strain evidence="5 6">14C53</strain>
    </source>
</reference>